<keyword evidence="2" id="KW-1185">Reference proteome</keyword>
<accession>A0AB37U9T8</accession>
<dbReference type="EMBL" id="RSCK01000125">
    <property type="protein sequence ID" value="RUT01438.1"/>
    <property type="molecule type" value="Genomic_DNA"/>
</dbReference>
<name>A0AB37U9T8_9CYAN</name>
<proteinExistence type="predicted"/>
<sequence>MIDLGYVTCPNCGQKLKKNGFLQSNFHAVFSDHQLRIQKHRCNNPECNWQSTPTTTTVFGTDIHPDLAKLQCEQGALFSYRDAQSNLEKINCTRCSVNNHTRIQSLTNQVGATLSQATLREPSAQECAAPARDLIVQVDGGHIPVKEKGKRSFEALSAIAYQPNKIKQVDKNHRQITHKTCVVAALNDELDTIKRFVLNAAHKQGMTEQTRVTNLADGANNCWSVLLSLKSHCLDLECILDWFHIGQKFQNVKNVLGESFESSLDSVKWNVWHGEVQAALTKLKLLQGNISDDAKQFKIQGLHNYLQNNLDYLLNYDERKNSGKAYSSQTAESHIDSLINARHKRKQKMQWTREGAHNVLQIRAKMESQEWNGQWQDAVLEALIGAA</sequence>
<dbReference type="NCBIfam" id="NF033572">
    <property type="entry name" value="transpos_ISKra4"/>
    <property type="match status" value="1"/>
</dbReference>
<dbReference type="AlphaFoldDB" id="A0AB37U9T8"/>
<dbReference type="Proteomes" id="UP000282574">
    <property type="component" value="Unassembled WGS sequence"/>
</dbReference>
<gene>
    <name evidence="1" type="ORF">DSM107010_65320</name>
</gene>
<evidence type="ECO:0008006" key="3">
    <source>
        <dbReference type="Google" id="ProtNLM"/>
    </source>
</evidence>
<evidence type="ECO:0000313" key="1">
    <source>
        <dbReference type="EMBL" id="RUT01438.1"/>
    </source>
</evidence>
<comment type="caution">
    <text evidence="1">The sequence shown here is derived from an EMBL/GenBank/DDBJ whole genome shotgun (WGS) entry which is preliminary data.</text>
</comment>
<organism evidence="1 2">
    <name type="scientific">Chroococcidiopsis cubana SAG 39.79</name>
    <dbReference type="NCBI Taxonomy" id="388085"/>
    <lineage>
        <taxon>Bacteria</taxon>
        <taxon>Bacillati</taxon>
        <taxon>Cyanobacteriota</taxon>
        <taxon>Cyanophyceae</taxon>
        <taxon>Chroococcidiopsidales</taxon>
        <taxon>Chroococcidiopsidaceae</taxon>
        <taxon>Chroococcidiopsis</taxon>
    </lineage>
</organism>
<protein>
    <recommendedName>
        <fullName evidence="3">ISKra4 family transposase</fullName>
    </recommendedName>
</protein>
<reference evidence="1 2" key="1">
    <citation type="journal article" date="2019" name="Genome Biol. Evol.">
        <title>Day and night: Metabolic profiles and evolutionary relationships of six axenic non-marine cyanobacteria.</title>
        <authorList>
            <person name="Will S.E."/>
            <person name="Henke P."/>
            <person name="Boedeker C."/>
            <person name="Huang S."/>
            <person name="Brinkmann H."/>
            <person name="Rohde M."/>
            <person name="Jarek M."/>
            <person name="Friedl T."/>
            <person name="Seufert S."/>
            <person name="Schumacher M."/>
            <person name="Overmann J."/>
            <person name="Neumann-Schaal M."/>
            <person name="Petersen J."/>
        </authorList>
    </citation>
    <scope>NUCLEOTIDE SEQUENCE [LARGE SCALE GENOMIC DNA]</scope>
    <source>
        <strain evidence="1 2">SAG 39.79</strain>
    </source>
</reference>
<evidence type="ECO:0000313" key="2">
    <source>
        <dbReference type="Proteomes" id="UP000282574"/>
    </source>
</evidence>